<keyword evidence="2" id="KW-0238">DNA-binding</keyword>
<gene>
    <name evidence="2" type="ORF">C4532_13830</name>
</gene>
<dbReference type="Proteomes" id="UP000285961">
    <property type="component" value="Unassembled WGS sequence"/>
</dbReference>
<proteinExistence type="predicted"/>
<feature type="domain" description="Helix-turn-helix" evidence="1">
    <location>
        <begin position="15"/>
        <end position="64"/>
    </location>
</feature>
<evidence type="ECO:0000259" key="1">
    <source>
        <dbReference type="Pfam" id="PF12728"/>
    </source>
</evidence>
<accession>A0A419EUI4</accession>
<dbReference type="InterPro" id="IPR041657">
    <property type="entry name" value="HTH_17"/>
</dbReference>
<sequence>MPRTADRQDHPKQRLYDLKDAATYLGRTVWGVRELIWSGQLPVVRSGRKQFVDVRDMEAYIERNKVCERKAAG</sequence>
<dbReference type="GO" id="GO:0003677">
    <property type="term" value="F:DNA binding"/>
    <property type="evidence" value="ECO:0007669"/>
    <property type="project" value="UniProtKB-KW"/>
</dbReference>
<protein>
    <submittedName>
        <fullName evidence="2">DNA-binding protein</fullName>
    </submittedName>
</protein>
<evidence type="ECO:0000313" key="2">
    <source>
        <dbReference type="EMBL" id="RJP67897.1"/>
    </source>
</evidence>
<dbReference type="EMBL" id="QZKI01000097">
    <property type="protein sequence ID" value="RJP67897.1"/>
    <property type="molecule type" value="Genomic_DNA"/>
</dbReference>
<name>A0A419EUI4_9BACT</name>
<dbReference type="AlphaFoldDB" id="A0A419EUI4"/>
<dbReference type="Pfam" id="PF12728">
    <property type="entry name" value="HTH_17"/>
    <property type="match status" value="1"/>
</dbReference>
<evidence type="ECO:0000313" key="3">
    <source>
        <dbReference type="Proteomes" id="UP000285961"/>
    </source>
</evidence>
<organism evidence="2 3">
    <name type="scientific">Candidatus Abyssobacteria bacterium SURF_17</name>
    <dbReference type="NCBI Taxonomy" id="2093361"/>
    <lineage>
        <taxon>Bacteria</taxon>
        <taxon>Pseudomonadati</taxon>
        <taxon>Candidatus Hydrogenedentota</taxon>
        <taxon>Candidatus Abyssobacteria</taxon>
    </lineage>
</organism>
<reference evidence="2 3" key="1">
    <citation type="journal article" date="2017" name="ISME J.">
        <title>Energy and carbon metabolisms in a deep terrestrial subsurface fluid microbial community.</title>
        <authorList>
            <person name="Momper L."/>
            <person name="Jungbluth S.P."/>
            <person name="Lee M.D."/>
            <person name="Amend J.P."/>
        </authorList>
    </citation>
    <scope>NUCLEOTIDE SEQUENCE [LARGE SCALE GENOMIC DNA]</scope>
    <source>
        <strain evidence="2">SURF_17</strain>
    </source>
</reference>
<comment type="caution">
    <text evidence="2">The sequence shown here is derived from an EMBL/GenBank/DDBJ whole genome shotgun (WGS) entry which is preliminary data.</text>
</comment>